<evidence type="ECO:0000313" key="2">
    <source>
        <dbReference type="Proteomes" id="UP001596183"/>
    </source>
</evidence>
<comment type="caution">
    <text evidence="1">The sequence shown here is derived from an EMBL/GenBank/DDBJ whole genome shotgun (WGS) entry which is preliminary data.</text>
</comment>
<name>A0ABW0XSR4_9ACTN</name>
<reference evidence="2" key="1">
    <citation type="journal article" date="2019" name="Int. J. Syst. Evol. Microbiol.">
        <title>The Global Catalogue of Microorganisms (GCM) 10K type strain sequencing project: providing services to taxonomists for standard genome sequencing and annotation.</title>
        <authorList>
            <consortium name="The Broad Institute Genomics Platform"/>
            <consortium name="The Broad Institute Genome Sequencing Center for Infectious Disease"/>
            <person name="Wu L."/>
            <person name="Ma J."/>
        </authorList>
    </citation>
    <scope>NUCLEOTIDE SEQUENCE [LARGE SCALE GENOMIC DNA]</scope>
    <source>
        <strain evidence="2">JCM 13852</strain>
    </source>
</reference>
<evidence type="ECO:0000313" key="1">
    <source>
        <dbReference type="EMBL" id="MFC5673602.1"/>
    </source>
</evidence>
<sequence>MQPLPHRPGEAAQVTDALEAQADALELDDQRRFGVDKAVGYLRAKLPYLGYDIALAEGWPIATGVIEGPAGTLVKDRRDITGARWGLAGAEAVLRLRVVISNGDFEEYREYHVQREHLRVHAIRYPDGLALAA</sequence>
<dbReference type="EMBL" id="JBHSPC010000089">
    <property type="protein sequence ID" value="MFC5673602.1"/>
    <property type="molecule type" value="Genomic_DNA"/>
</dbReference>
<keyword evidence="2" id="KW-1185">Reference proteome</keyword>
<organism evidence="1 2">
    <name type="scientific">Streptomyces incanus</name>
    <dbReference type="NCBI Taxonomy" id="887453"/>
    <lineage>
        <taxon>Bacteria</taxon>
        <taxon>Bacillati</taxon>
        <taxon>Actinomycetota</taxon>
        <taxon>Actinomycetes</taxon>
        <taxon>Kitasatosporales</taxon>
        <taxon>Streptomycetaceae</taxon>
        <taxon>Streptomyces</taxon>
    </lineage>
</organism>
<dbReference type="RefSeq" id="WP_381217705.1">
    <property type="nucleotide sequence ID" value="NZ_JBHSPC010000089.1"/>
</dbReference>
<proteinExistence type="predicted"/>
<dbReference type="Proteomes" id="UP001596183">
    <property type="component" value="Unassembled WGS sequence"/>
</dbReference>
<gene>
    <name evidence="1" type="ORF">ACFP2V_26915</name>
</gene>
<protein>
    <submittedName>
        <fullName evidence="1">Uncharacterized protein</fullName>
    </submittedName>
</protein>
<accession>A0ABW0XSR4</accession>